<evidence type="ECO:0000259" key="1">
    <source>
        <dbReference type="PROSITE" id="PS51747"/>
    </source>
</evidence>
<dbReference type="CDD" id="cd01285">
    <property type="entry name" value="nucleoside_deaminase"/>
    <property type="match status" value="1"/>
</dbReference>
<dbReference type="Gene3D" id="3.40.140.10">
    <property type="entry name" value="Cytidine Deaminase, domain 2"/>
    <property type="match status" value="1"/>
</dbReference>
<dbReference type="EMBL" id="JACHXG010000006">
    <property type="protein sequence ID" value="MBB3090150.1"/>
    <property type="molecule type" value="Genomic_DNA"/>
</dbReference>
<dbReference type="PROSITE" id="PS51747">
    <property type="entry name" value="CYT_DCMP_DEAMINASES_2"/>
    <property type="match status" value="1"/>
</dbReference>
<organism evidence="2 3">
    <name type="scientific">Nocardioides albus</name>
    <dbReference type="NCBI Taxonomy" id="1841"/>
    <lineage>
        <taxon>Bacteria</taxon>
        <taxon>Bacillati</taxon>
        <taxon>Actinomycetota</taxon>
        <taxon>Actinomycetes</taxon>
        <taxon>Propionibacteriales</taxon>
        <taxon>Nocardioidaceae</taxon>
        <taxon>Nocardioides</taxon>
    </lineage>
</organism>
<sequence>MDPEDAVVLAVEAAGRGLAMGEMPIGAVVLLGDEVIASAFTSEKAERRRMVHADLRAMDAADRRIGFARRDLPLTLAVNLEPCLMCLGAAVTLGIDHVYFGLWSPDDGGVEAFAHWKPRTELPFFKPPSTIEGGFCETAIREQFAAYAADDSHPTGMRQWCAGLAHG</sequence>
<dbReference type="SUPFAM" id="SSF53927">
    <property type="entry name" value="Cytidine deaminase-like"/>
    <property type="match status" value="1"/>
</dbReference>
<dbReference type="GO" id="GO:0052717">
    <property type="term" value="F:tRNA-specific adenosine-34 deaminase activity"/>
    <property type="evidence" value="ECO:0007669"/>
    <property type="project" value="UniProtKB-EC"/>
</dbReference>
<name>A0A7W5A635_9ACTN</name>
<keyword evidence="3" id="KW-1185">Reference proteome</keyword>
<feature type="domain" description="CMP/dCMP-type deaminase" evidence="1">
    <location>
        <begin position="1"/>
        <end position="111"/>
    </location>
</feature>
<dbReference type="EC" id="3.5.4.33" evidence="2"/>
<accession>A0A7W5A635</accession>
<dbReference type="Proteomes" id="UP000577707">
    <property type="component" value="Unassembled WGS sequence"/>
</dbReference>
<comment type="caution">
    <text evidence="2">The sequence shown here is derived from an EMBL/GenBank/DDBJ whole genome shotgun (WGS) entry which is preliminary data.</text>
</comment>
<reference evidence="2 3" key="1">
    <citation type="submission" date="2020-08" db="EMBL/GenBank/DDBJ databases">
        <title>Genomic Encyclopedia of Type Strains, Phase III (KMG-III): the genomes of soil and plant-associated and newly described type strains.</title>
        <authorList>
            <person name="Whitman W."/>
        </authorList>
    </citation>
    <scope>NUCLEOTIDE SEQUENCE [LARGE SCALE GENOMIC DNA]</scope>
    <source>
        <strain evidence="2 3">CECT 3302</strain>
    </source>
</reference>
<dbReference type="InterPro" id="IPR002125">
    <property type="entry name" value="CMP_dCMP_dom"/>
</dbReference>
<evidence type="ECO:0000313" key="2">
    <source>
        <dbReference type="EMBL" id="MBB3090150.1"/>
    </source>
</evidence>
<proteinExistence type="predicted"/>
<gene>
    <name evidence="2" type="ORF">FHS12_003102</name>
</gene>
<dbReference type="RefSeq" id="WP_221208927.1">
    <property type="nucleotide sequence ID" value="NZ_BMQT01000006.1"/>
</dbReference>
<evidence type="ECO:0000313" key="3">
    <source>
        <dbReference type="Proteomes" id="UP000577707"/>
    </source>
</evidence>
<dbReference type="PANTHER" id="PTHR11079:SF202">
    <property type="entry name" value="TRNA-SPECIFIC ADENOSINE DEAMINASE"/>
    <property type="match status" value="1"/>
</dbReference>
<dbReference type="GO" id="GO:0002100">
    <property type="term" value="P:tRNA wobble adenosine to inosine editing"/>
    <property type="evidence" value="ECO:0007669"/>
    <property type="project" value="TreeGrafter"/>
</dbReference>
<dbReference type="PANTHER" id="PTHR11079">
    <property type="entry name" value="CYTOSINE DEAMINASE FAMILY MEMBER"/>
    <property type="match status" value="1"/>
</dbReference>
<protein>
    <submittedName>
        <fullName evidence="2">tRNA(Adenine34) deaminase</fullName>
        <ecNumber evidence="2">3.5.4.33</ecNumber>
    </submittedName>
</protein>
<dbReference type="Pfam" id="PF00383">
    <property type="entry name" value="dCMP_cyt_deam_1"/>
    <property type="match status" value="1"/>
</dbReference>
<dbReference type="InterPro" id="IPR016193">
    <property type="entry name" value="Cytidine_deaminase-like"/>
</dbReference>
<dbReference type="AlphaFoldDB" id="A0A7W5A635"/>
<keyword evidence="2" id="KW-0378">Hydrolase</keyword>